<keyword evidence="1" id="KW-1133">Transmembrane helix</keyword>
<evidence type="ECO:0000259" key="2">
    <source>
        <dbReference type="Pfam" id="PF07127"/>
    </source>
</evidence>
<comment type="caution">
    <text evidence="3">The sequence shown here is derived from an EMBL/GenBank/DDBJ whole genome shotgun (WGS) entry which is preliminary data.</text>
</comment>
<organism evidence="3 4">
    <name type="scientific">Medicago truncatula</name>
    <name type="common">Barrel medic</name>
    <name type="synonym">Medicago tribuloides</name>
    <dbReference type="NCBI Taxonomy" id="3880"/>
    <lineage>
        <taxon>Eukaryota</taxon>
        <taxon>Viridiplantae</taxon>
        <taxon>Streptophyta</taxon>
        <taxon>Embryophyta</taxon>
        <taxon>Tracheophyta</taxon>
        <taxon>Spermatophyta</taxon>
        <taxon>Magnoliopsida</taxon>
        <taxon>eudicotyledons</taxon>
        <taxon>Gunneridae</taxon>
        <taxon>Pentapetalae</taxon>
        <taxon>rosids</taxon>
        <taxon>fabids</taxon>
        <taxon>Fabales</taxon>
        <taxon>Fabaceae</taxon>
        <taxon>Papilionoideae</taxon>
        <taxon>50 kb inversion clade</taxon>
        <taxon>NPAAA clade</taxon>
        <taxon>Hologalegina</taxon>
        <taxon>IRL clade</taxon>
        <taxon>Trifolieae</taxon>
        <taxon>Medicago</taxon>
    </lineage>
</organism>
<feature type="domain" description="Late nodulin" evidence="2">
    <location>
        <begin position="1"/>
        <end position="52"/>
    </location>
</feature>
<evidence type="ECO:0000256" key="1">
    <source>
        <dbReference type="SAM" id="Phobius"/>
    </source>
</evidence>
<dbReference type="AlphaFoldDB" id="A0A396H1X0"/>
<feature type="transmembrane region" description="Helical" evidence="1">
    <location>
        <begin position="7"/>
        <end position="24"/>
    </location>
</feature>
<protein>
    <submittedName>
        <fullName evidence="3">Putative Late nodulin</fullName>
    </submittedName>
</protein>
<reference evidence="4" key="1">
    <citation type="journal article" date="2018" name="Nat. Plants">
        <title>Whole-genome landscape of Medicago truncatula symbiotic genes.</title>
        <authorList>
            <person name="Pecrix Y."/>
            <person name="Staton S.E."/>
            <person name="Sallet E."/>
            <person name="Lelandais-Briere C."/>
            <person name="Moreau S."/>
            <person name="Carrere S."/>
            <person name="Blein T."/>
            <person name="Jardinaud M.F."/>
            <person name="Latrasse D."/>
            <person name="Zouine M."/>
            <person name="Zahm M."/>
            <person name="Kreplak J."/>
            <person name="Mayjonade B."/>
            <person name="Satge C."/>
            <person name="Perez M."/>
            <person name="Cauet S."/>
            <person name="Marande W."/>
            <person name="Chantry-Darmon C."/>
            <person name="Lopez-Roques C."/>
            <person name="Bouchez O."/>
            <person name="Berard A."/>
            <person name="Debelle F."/>
            <person name="Munos S."/>
            <person name="Bendahmane A."/>
            <person name="Berges H."/>
            <person name="Niebel A."/>
            <person name="Buitink J."/>
            <person name="Frugier F."/>
            <person name="Benhamed M."/>
            <person name="Crespi M."/>
            <person name="Gouzy J."/>
            <person name="Gamas P."/>
        </authorList>
    </citation>
    <scope>NUCLEOTIDE SEQUENCE [LARGE SCALE GENOMIC DNA]</scope>
    <source>
        <strain evidence="4">cv. Jemalong A17</strain>
    </source>
</reference>
<dbReference type="Proteomes" id="UP000265566">
    <property type="component" value="Chromosome 7"/>
</dbReference>
<keyword evidence="1" id="KW-0472">Membrane</keyword>
<dbReference type="InterPro" id="IPR009810">
    <property type="entry name" value="Nodulin_late_dom"/>
</dbReference>
<dbReference type="Gramene" id="rna39324">
    <property type="protein sequence ID" value="RHN45115.1"/>
    <property type="gene ID" value="gene39324"/>
</dbReference>
<dbReference type="GO" id="GO:0046872">
    <property type="term" value="F:metal ion binding"/>
    <property type="evidence" value="ECO:0007669"/>
    <property type="project" value="InterPro"/>
</dbReference>
<proteinExistence type="predicted"/>
<sequence length="58" mass="6656">MVEIVKFIYGLIIILFIYLIGMNVDAVTYCTQNYDCPDDMCPFPDISWCNKHNICACA</sequence>
<dbReference type="Pfam" id="PF07127">
    <property type="entry name" value="Nodulin_late"/>
    <property type="match status" value="1"/>
</dbReference>
<keyword evidence="1" id="KW-0812">Transmembrane</keyword>
<dbReference type="EMBL" id="PSQE01000007">
    <property type="protein sequence ID" value="RHN45115.1"/>
    <property type="molecule type" value="Genomic_DNA"/>
</dbReference>
<evidence type="ECO:0000313" key="4">
    <source>
        <dbReference type="Proteomes" id="UP000265566"/>
    </source>
</evidence>
<name>A0A396H1X0_MEDTR</name>
<gene>
    <name evidence="3" type="ORF">MtrunA17_Chr7g0226801</name>
</gene>
<accession>A0A396H1X0</accession>
<evidence type="ECO:0000313" key="3">
    <source>
        <dbReference type="EMBL" id="RHN45115.1"/>
    </source>
</evidence>